<feature type="transmembrane region" description="Helical" evidence="6">
    <location>
        <begin position="138"/>
        <end position="157"/>
    </location>
</feature>
<evidence type="ECO:0000256" key="2">
    <source>
        <dbReference type="ARBA" id="ARBA00007362"/>
    </source>
</evidence>
<feature type="transmembrane region" description="Helical" evidence="6">
    <location>
        <begin position="110"/>
        <end position="129"/>
    </location>
</feature>
<dbReference type="OrthoDB" id="9784288at2"/>
<dbReference type="KEGG" id="bgg:CFK41_09015"/>
<protein>
    <submittedName>
        <fullName evidence="8">EamA family transporter</fullName>
    </submittedName>
</protein>
<comment type="similarity">
    <text evidence="2">Belongs to the EamA transporter family.</text>
</comment>
<dbReference type="SUPFAM" id="SSF103481">
    <property type="entry name" value="Multidrug resistance efflux transporter EmrE"/>
    <property type="match status" value="2"/>
</dbReference>
<evidence type="ECO:0000256" key="6">
    <source>
        <dbReference type="SAM" id="Phobius"/>
    </source>
</evidence>
<sequence length="319" mass="33228">MRNKDTATLSSAKLLPVSHAGLWWGLLGVTAFSFTVPFTRVAVENGHMSALFVGSGRAVIAAALAALALGLTRQRLPRRRQWIQVSVVAGGAVVGFPLLTSFALTTASASHGAVVIALLPAATAVIAVLRTGERPARSFWVAAAFGAVAAVVFAVIQGGGFGGLHVSDLLLFAAVVVCAVGYAEGGLLSRSMGSWQTISWALVLASPLMILLTSIAVVQQPPLGTVVEWGAFAYLAAVSMFLGFFAWYRGLAIGPMSQVSQVQLTQPVMNILWAAMLLGEHIGWQTVTGGIAVIGCALLAVRARNRGKQAGVRNTLRAN</sequence>
<dbReference type="InterPro" id="IPR037185">
    <property type="entry name" value="EmrE-like"/>
</dbReference>
<dbReference type="Pfam" id="PF00892">
    <property type="entry name" value="EamA"/>
    <property type="match status" value="2"/>
</dbReference>
<feature type="transmembrane region" description="Helical" evidence="6">
    <location>
        <begin position="49"/>
        <end position="70"/>
    </location>
</feature>
<dbReference type="EMBL" id="CP023564">
    <property type="protein sequence ID" value="ATG54886.1"/>
    <property type="molecule type" value="Genomic_DNA"/>
</dbReference>
<feature type="domain" description="EamA" evidence="7">
    <location>
        <begin position="168"/>
        <end position="300"/>
    </location>
</feature>
<gene>
    <name evidence="8" type="ORF">CFK41_09015</name>
</gene>
<keyword evidence="4 6" id="KW-1133">Transmembrane helix</keyword>
<feature type="domain" description="EamA" evidence="7">
    <location>
        <begin position="20"/>
        <end position="153"/>
    </location>
</feature>
<proteinExistence type="inferred from homology"/>
<dbReference type="PANTHER" id="PTHR32322">
    <property type="entry name" value="INNER MEMBRANE TRANSPORTER"/>
    <property type="match status" value="1"/>
</dbReference>
<feature type="transmembrane region" description="Helical" evidence="6">
    <location>
        <begin position="229"/>
        <end position="247"/>
    </location>
</feature>
<accession>A0A291GXL8</accession>
<dbReference type="AlphaFoldDB" id="A0A291GXL8"/>
<evidence type="ECO:0000313" key="8">
    <source>
        <dbReference type="EMBL" id="ATG54886.1"/>
    </source>
</evidence>
<dbReference type="Proteomes" id="UP000217889">
    <property type="component" value="Chromosome"/>
</dbReference>
<dbReference type="PANTHER" id="PTHR32322:SF2">
    <property type="entry name" value="EAMA DOMAIN-CONTAINING PROTEIN"/>
    <property type="match status" value="1"/>
</dbReference>
<feature type="transmembrane region" description="Helical" evidence="6">
    <location>
        <begin position="200"/>
        <end position="217"/>
    </location>
</feature>
<keyword evidence="9" id="KW-1185">Reference proteome</keyword>
<dbReference type="InterPro" id="IPR050638">
    <property type="entry name" value="AA-Vitamin_Transporters"/>
</dbReference>
<feature type="transmembrane region" description="Helical" evidence="6">
    <location>
        <begin position="282"/>
        <end position="301"/>
    </location>
</feature>
<keyword evidence="5 6" id="KW-0472">Membrane</keyword>
<dbReference type="RefSeq" id="WP_096799351.1">
    <property type="nucleotide sequence ID" value="NZ_CP023564.1"/>
</dbReference>
<organism evidence="8 9">
    <name type="scientific">Brachybacterium ginsengisoli</name>
    <dbReference type="NCBI Taxonomy" id="1331682"/>
    <lineage>
        <taxon>Bacteria</taxon>
        <taxon>Bacillati</taxon>
        <taxon>Actinomycetota</taxon>
        <taxon>Actinomycetes</taxon>
        <taxon>Micrococcales</taxon>
        <taxon>Dermabacteraceae</taxon>
        <taxon>Brachybacterium</taxon>
    </lineage>
</organism>
<evidence type="ECO:0000256" key="5">
    <source>
        <dbReference type="ARBA" id="ARBA00023136"/>
    </source>
</evidence>
<feature type="transmembrane region" description="Helical" evidence="6">
    <location>
        <begin position="82"/>
        <end position="104"/>
    </location>
</feature>
<evidence type="ECO:0000313" key="9">
    <source>
        <dbReference type="Proteomes" id="UP000217889"/>
    </source>
</evidence>
<evidence type="ECO:0000256" key="3">
    <source>
        <dbReference type="ARBA" id="ARBA00022692"/>
    </source>
</evidence>
<name>A0A291GXL8_9MICO</name>
<keyword evidence="3 6" id="KW-0812">Transmembrane</keyword>
<evidence type="ECO:0000259" key="7">
    <source>
        <dbReference type="Pfam" id="PF00892"/>
    </source>
</evidence>
<comment type="subcellular location">
    <subcellularLocation>
        <location evidence="1">Membrane</location>
        <topology evidence="1">Multi-pass membrane protein</topology>
    </subcellularLocation>
</comment>
<feature type="transmembrane region" description="Helical" evidence="6">
    <location>
        <begin position="21"/>
        <end position="43"/>
    </location>
</feature>
<dbReference type="InterPro" id="IPR000620">
    <property type="entry name" value="EamA_dom"/>
</dbReference>
<dbReference type="GO" id="GO:0016020">
    <property type="term" value="C:membrane"/>
    <property type="evidence" value="ECO:0007669"/>
    <property type="project" value="UniProtKB-SubCell"/>
</dbReference>
<evidence type="ECO:0000256" key="1">
    <source>
        <dbReference type="ARBA" id="ARBA00004141"/>
    </source>
</evidence>
<reference evidence="8 9" key="1">
    <citation type="journal article" date="2014" name="Int. J. Syst. Evol. Microbiol.">
        <title>Brachybacterium ginsengisoli sp. nov., isolated from soil of a ginseng field.</title>
        <authorList>
            <person name="Hoang V.A."/>
            <person name="Kim Y.J."/>
            <person name="Nguyen N.L."/>
            <person name="Yang D.C."/>
        </authorList>
    </citation>
    <scope>NUCLEOTIDE SEQUENCE [LARGE SCALE GENOMIC DNA]</scope>
    <source>
        <strain evidence="8 9">DCY80</strain>
    </source>
</reference>
<evidence type="ECO:0000256" key="4">
    <source>
        <dbReference type="ARBA" id="ARBA00022989"/>
    </source>
</evidence>